<reference evidence="2" key="2">
    <citation type="submission" date="2020-10" db="UniProtKB">
        <authorList>
            <consortium name="WormBaseParasite"/>
        </authorList>
    </citation>
    <scope>IDENTIFICATION</scope>
</reference>
<dbReference type="Gene3D" id="1.25.10.10">
    <property type="entry name" value="Leucine-rich Repeat Variant"/>
    <property type="match status" value="1"/>
</dbReference>
<keyword evidence="1" id="KW-1185">Reference proteome</keyword>
<accession>A0A7E4V8P9</accession>
<dbReference type="WBParaSite" id="Pan_g17992.t1">
    <property type="protein sequence ID" value="Pan_g17992.t1"/>
    <property type="gene ID" value="Pan_g17992"/>
</dbReference>
<organism evidence="1 2">
    <name type="scientific">Panagrellus redivivus</name>
    <name type="common">Microworm</name>
    <dbReference type="NCBI Taxonomy" id="6233"/>
    <lineage>
        <taxon>Eukaryota</taxon>
        <taxon>Metazoa</taxon>
        <taxon>Ecdysozoa</taxon>
        <taxon>Nematoda</taxon>
        <taxon>Chromadorea</taxon>
        <taxon>Rhabditida</taxon>
        <taxon>Tylenchina</taxon>
        <taxon>Panagrolaimomorpha</taxon>
        <taxon>Panagrolaimoidea</taxon>
        <taxon>Panagrolaimidae</taxon>
        <taxon>Panagrellus</taxon>
    </lineage>
</organism>
<reference evidence="1" key="1">
    <citation type="journal article" date="2013" name="Genetics">
        <title>The draft genome and transcriptome of Panagrellus redivivus are shaped by the harsh demands of a free-living lifestyle.</title>
        <authorList>
            <person name="Srinivasan J."/>
            <person name="Dillman A.R."/>
            <person name="Macchietto M.G."/>
            <person name="Heikkinen L."/>
            <person name="Lakso M."/>
            <person name="Fracchia K.M."/>
            <person name="Antoshechkin I."/>
            <person name="Mortazavi A."/>
            <person name="Wong G."/>
            <person name="Sternberg P.W."/>
        </authorList>
    </citation>
    <scope>NUCLEOTIDE SEQUENCE [LARGE SCALE GENOMIC DNA]</scope>
    <source>
        <strain evidence="1">MT8872</strain>
    </source>
</reference>
<dbReference type="InterPro" id="IPR016024">
    <property type="entry name" value="ARM-type_fold"/>
</dbReference>
<dbReference type="InterPro" id="IPR011989">
    <property type="entry name" value="ARM-like"/>
</dbReference>
<evidence type="ECO:0000313" key="2">
    <source>
        <dbReference type="WBParaSite" id="Pan_g17992.t1"/>
    </source>
</evidence>
<dbReference type="Proteomes" id="UP000492821">
    <property type="component" value="Unassembled WGS sequence"/>
</dbReference>
<name>A0A7E4V8P9_PANRE</name>
<dbReference type="SUPFAM" id="SSF48371">
    <property type="entry name" value="ARM repeat"/>
    <property type="match status" value="1"/>
</dbReference>
<protein>
    <submittedName>
        <fullName evidence="2">Fanconi anemia group D2 protein</fullName>
    </submittedName>
</protein>
<evidence type="ECO:0000313" key="1">
    <source>
        <dbReference type="Proteomes" id="UP000492821"/>
    </source>
</evidence>
<proteinExistence type="predicted"/>
<dbReference type="AlphaFoldDB" id="A0A7E4V8P9"/>
<sequence>MSSDSDSDSDSGTIYDSVRRIKSLQVNTTVHVKTAELTITKELEKTLTDNFHTLDFNRIADKVIASFDDPKKCSASCKWIEILAQNGILNKVSRDRLRLIFETMFHKLMNCITADEGVLPMLETISATFKAMPEGIFIPNDMSGIVDEKDVEKFTNLITPGTVYTPQVVQIISGLLENKELRYRIVSALDVTVTLFSQLTDNFPERHKAAGYGLMNLLCRDDFVRVHTDHVDDFLDMLEQQRSEELIYQVLSILSRITVFKTKFTIHFIRAKGVDVCVHLLDHKSTRVVQKAIDCIANATIVANKAKDFPRLPYDRICKLIGGDELLITDGVLTCFTNLCQNNVRAARDLVLSHDIVFVTMRILETLENPENSSDFKTRMDRNETRESALLLLKELTYPVNTSLSIRVCKQITSIYDWCLRLCNVFKYYDASYNHLVMSILYSIVFNCPASHVEILDRKIESNKDQSATAFDMIFGRILLSRDIIAKIRPWSHKCWMFTIKPQLKPGYRAFVEDIFSCGCNLLLVLVEKNAIARKTIIRITNSPSLTPFKHLDTYVKTRDYEVLTELLKFGNSFALLAPKAVKKWGENRNIVQPARRLAKKNVSAVNKLVVKFLRHIEN</sequence>